<sequence length="95" mass="10157">MTEGGGDHADRSHRNEPSQAVVEAIADAEDIPARQVRPPAYESLHAAIDPEALDLLFAPRADGTPRPGGRVSFPFCGYDVTVERNGTVSLEKATD</sequence>
<accession>A0A1N7DGI5</accession>
<feature type="region of interest" description="Disordered" evidence="1">
    <location>
        <begin position="1"/>
        <end position="20"/>
    </location>
</feature>
<evidence type="ECO:0000313" key="3">
    <source>
        <dbReference type="EMBL" id="SIR74855.1"/>
    </source>
</evidence>
<protein>
    <recommendedName>
        <fullName evidence="2">Halobacterial output domain-containing protein</fullName>
    </recommendedName>
</protein>
<dbReference type="Pfam" id="PF18545">
    <property type="entry name" value="HalOD1"/>
    <property type="match status" value="1"/>
</dbReference>
<dbReference type="OrthoDB" id="221929at2157"/>
<feature type="domain" description="Halobacterial output" evidence="2">
    <location>
        <begin position="14"/>
        <end position="90"/>
    </location>
</feature>
<organism evidence="3 4">
    <name type="scientific">Natronorubrum thiooxidans</name>
    <dbReference type="NCBI Taxonomy" id="308853"/>
    <lineage>
        <taxon>Archaea</taxon>
        <taxon>Methanobacteriati</taxon>
        <taxon>Methanobacteriota</taxon>
        <taxon>Stenosarchaea group</taxon>
        <taxon>Halobacteria</taxon>
        <taxon>Halobacteriales</taxon>
        <taxon>Natrialbaceae</taxon>
        <taxon>Natronorubrum</taxon>
    </lineage>
</organism>
<dbReference type="STRING" id="308853.SAMN05421752_102231"/>
<name>A0A1N7DGI5_9EURY</name>
<evidence type="ECO:0000313" key="4">
    <source>
        <dbReference type="Proteomes" id="UP000185936"/>
    </source>
</evidence>
<dbReference type="Proteomes" id="UP000185936">
    <property type="component" value="Unassembled WGS sequence"/>
</dbReference>
<evidence type="ECO:0000256" key="1">
    <source>
        <dbReference type="SAM" id="MobiDB-lite"/>
    </source>
</evidence>
<evidence type="ECO:0000259" key="2">
    <source>
        <dbReference type="Pfam" id="PF18545"/>
    </source>
</evidence>
<feature type="compositionally biased region" description="Basic and acidic residues" evidence="1">
    <location>
        <begin position="1"/>
        <end position="16"/>
    </location>
</feature>
<dbReference type="AlphaFoldDB" id="A0A1N7DGI5"/>
<dbReference type="EMBL" id="FTNR01000002">
    <property type="protein sequence ID" value="SIR74855.1"/>
    <property type="molecule type" value="Genomic_DNA"/>
</dbReference>
<dbReference type="InterPro" id="IPR040624">
    <property type="entry name" value="HalOD1"/>
</dbReference>
<reference evidence="4" key="1">
    <citation type="submission" date="2017-01" db="EMBL/GenBank/DDBJ databases">
        <authorList>
            <person name="Varghese N."/>
            <person name="Submissions S."/>
        </authorList>
    </citation>
    <scope>NUCLEOTIDE SEQUENCE [LARGE SCALE GENOMIC DNA]</scope>
    <source>
        <strain evidence="4">type strain: HArc-</strain>
    </source>
</reference>
<dbReference type="RefSeq" id="WP_076607927.1">
    <property type="nucleotide sequence ID" value="NZ_FTNR01000002.1"/>
</dbReference>
<keyword evidence="4" id="KW-1185">Reference proteome</keyword>
<gene>
    <name evidence="3" type="ORF">SAMN05421752_102231</name>
</gene>
<proteinExistence type="predicted"/>